<dbReference type="SUPFAM" id="SSF53448">
    <property type="entry name" value="Nucleotide-diphospho-sugar transferases"/>
    <property type="match status" value="1"/>
</dbReference>
<evidence type="ECO:0000256" key="5">
    <source>
        <dbReference type="ARBA" id="ARBA00022917"/>
    </source>
</evidence>
<dbReference type="Pfam" id="PF00483">
    <property type="entry name" value="NTP_transferase"/>
    <property type="match status" value="1"/>
</dbReference>
<gene>
    <name evidence="12" type="ORF">RDB_LOCUS62189</name>
</gene>
<feature type="domain" description="Nucleotidyl transferase" evidence="10">
    <location>
        <begin position="20"/>
        <end position="164"/>
    </location>
</feature>
<comment type="subcellular location">
    <subcellularLocation>
        <location evidence="1">Cytoplasm</location>
        <location evidence="1">Cytosol</location>
    </subcellularLocation>
</comment>
<protein>
    <recommendedName>
        <fullName evidence="6">Translation initiation factor eIF2B subunit gamma</fullName>
    </recommendedName>
    <alternativeName>
        <fullName evidence="7">eIF2B GDP-GTP exchange factor subunit gamma</fullName>
    </alternativeName>
</protein>
<dbReference type="Gene3D" id="2.160.10.10">
    <property type="entry name" value="Hexapeptide repeat proteins"/>
    <property type="match status" value="1"/>
</dbReference>
<evidence type="ECO:0000256" key="4">
    <source>
        <dbReference type="ARBA" id="ARBA00022540"/>
    </source>
</evidence>
<evidence type="ECO:0000313" key="12">
    <source>
        <dbReference type="EMBL" id="CAE6433765.1"/>
    </source>
</evidence>
<dbReference type="AlphaFoldDB" id="A0A8H3AQP0"/>
<evidence type="ECO:0000256" key="9">
    <source>
        <dbReference type="ARBA" id="ARBA00046432"/>
    </source>
</evidence>
<name>A0A8H3AQP0_9AGAM</name>
<feature type="domain" description="EIF2B subunit epsilon/gamma LbH" evidence="11">
    <location>
        <begin position="370"/>
        <end position="446"/>
    </location>
</feature>
<comment type="caution">
    <text evidence="12">The sequence shown here is derived from an EMBL/GenBank/DDBJ whole genome shotgun (WGS) entry which is preliminary data.</text>
</comment>
<evidence type="ECO:0000256" key="6">
    <source>
        <dbReference type="ARBA" id="ARBA00044196"/>
    </source>
</evidence>
<reference evidence="12" key="1">
    <citation type="submission" date="2021-01" db="EMBL/GenBank/DDBJ databases">
        <authorList>
            <person name="Kaushik A."/>
        </authorList>
    </citation>
    <scope>NUCLEOTIDE SEQUENCE</scope>
    <source>
        <strain evidence="12">AG1-1B</strain>
    </source>
</reference>
<proteinExistence type="inferred from homology"/>
<dbReference type="EMBL" id="CAJMWQ010001081">
    <property type="protein sequence ID" value="CAE6433765.1"/>
    <property type="molecule type" value="Genomic_DNA"/>
</dbReference>
<dbReference type="Pfam" id="PF25084">
    <property type="entry name" value="LbH_EIF2B"/>
    <property type="match status" value="1"/>
</dbReference>
<dbReference type="PANTHER" id="PTHR45989:SF1">
    <property type="entry name" value="TRANSLATION INITIATION FACTOR EIF-2B SUBUNIT GAMMA"/>
    <property type="match status" value="1"/>
</dbReference>
<evidence type="ECO:0000259" key="10">
    <source>
        <dbReference type="Pfam" id="PF00483"/>
    </source>
</evidence>
<evidence type="ECO:0000256" key="2">
    <source>
        <dbReference type="ARBA" id="ARBA00007878"/>
    </source>
</evidence>
<evidence type="ECO:0000256" key="8">
    <source>
        <dbReference type="ARBA" id="ARBA00045373"/>
    </source>
</evidence>
<keyword evidence="3" id="KW-0963">Cytoplasm</keyword>
<keyword evidence="4" id="KW-0396">Initiation factor</keyword>
<comment type="subunit">
    <text evidence="9">Component of the translation initiation factor 2B (eIF2B) complex which is a heterodecamer of two sets of five different subunits: alpha, beta, gamma, delta and epsilon. Subunits alpha, beta and delta comprise a regulatory subcomplex and subunits epsilon and gamma comprise a catalytic subcomplex. Within the complex, the hexameric regulatory complex resides at the center, with the two heterodimeric catalytic subcomplexes bound on opposite sides.</text>
</comment>
<dbReference type="InterPro" id="IPR051960">
    <property type="entry name" value="eIF2B_gamma"/>
</dbReference>
<evidence type="ECO:0000259" key="11">
    <source>
        <dbReference type="Pfam" id="PF25084"/>
    </source>
</evidence>
<dbReference type="InterPro" id="IPR029044">
    <property type="entry name" value="Nucleotide-diphossugar_trans"/>
</dbReference>
<dbReference type="PANTHER" id="PTHR45989">
    <property type="entry name" value="TRANSLATION INITIATION FACTOR EIF-2B SUBUNIT GAMMA"/>
    <property type="match status" value="1"/>
</dbReference>
<dbReference type="GO" id="GO:0005829">
    <property type="term" value="C:cytosol"/>
    <property type="evidence" value="ECO:0007669"/>
    <property type="project" value="UniProtKB-SubCell"/>
</dbReference>
<comment type="function">
    <text evidence="8">Acts as a component of the translation initiation factor 2B (eIF2B) complex, which catalyzes the exchange of GDP for GTP on the eukaryotic initiation factor 2 (eIF2) complex gamma subunit. Its guanine nucleotide exchange factor activity is repressed when bound to eIF2 complex phosphorylated on the alpha subunit, thereby limiting the amount of methionyl-initiator methionine tRNA available to the ribosome and consequently global translation is repressed.</text>
</comment>
<accession>A0A8H3AQP0</accession>
<dbReference type="InterPro" id="IPR056764">
    <property type="entry name" value="LbH_EIF2B3/5"/>
</dbReference>
<dbReference type="InterPro" id="IPR005835">
    <property type="entry name" value="NTP_transferase_dom"/>
</dbReference>
<evidence type="ECO:0000256" key="1">
    <source>
        <dbReference type="ARBA" id="ARBA00004514"/>
    </source>
</evidence>
<dbReference type="GO" id="GO:0005085">
    <property type="term" value="F:guanyl-nucleotide exchange factor activity"/>
    <property type="evidence" value="ECO:0007669"/>
    <property type="project" value="TreeGrafter"/>
</dbReference>
<organism evidence="12 13">
    <name type="scientific">Rhizoctonia solani</name>
    <dbReference type="NCBI Taxonomy" id="456999"/>
    <lineage>
        <taxon>Eukaryota</taxon>
        <taxon>Fungi</taxon>
        <taxon>Dikarya</taxon>
        <taxon>Basidiomycota</taxon>
        <taxon>Agaricomycotina</taxon>
        <taxon>Agaricomycetes</taxon>
        <taxon>Cantharellales</taxon>
        <taxon>Ceratobasidiaceae</taxon>
        <taxon>Rhizoctonia</taxon>
    </lineage>
</organism>
<keyword evidence="5" id="KW-0648">Protein biosynthesis</keyword>
<sequence length="485" mass="53486">MLADDQLENPTPRAREFQVVVLAGHGANLQPLTNNVSGNTAAKALLPVGNRPMISYVLHWVEDCGISDVLVVCPSVLKPEISHHLHRAEYSNMRLELKSVDEDDVSISGTAEVLRAIEDMIKACYVVVLPCDFMPPPSLSLTELLNAFREDANEPVAAVLLYERQIPADGKDKGPKLVVGTDETTNTLLYVDGDNDDDEDLEIHMGLTKEFPNARFTTRYLDSHVYVLRRSILEILREHPGLLSFREEVLPWVCKLGYRKSKRDRWGTTLKPQDPAFKLAMLHATTHVQRDPLTGMITTSPTSSEIPQPYDEEFTQEVPKSTGSKPLRTAYVVHSAKDGFSGRGNTISGYMELNRQVLSQLASKANSTRNTKSSAVGDSVIPTSATVGERASIKRSVIGEHCRIGKNVKIQGSVVMDHVEIADGAKLDNCIVSRLCQIGERAVLKDCEIETAFRVPADGESPMFALKELSQPSRAANMKGEKLET</sequence>
<dbReference type="CDD" id="cd04652">
    <property type="entry name" value="LbH_eIF2B_gamma_C"/>
    <property type="match status" value="1"/>
</dbReference>
<dbReference type="Gene3D" id="3.90.550.10">
    <property type="entry name" value="Spore Coat Polysaccharide Biosynthesis Protein SpsA, Chain A"/>
    <property type="match status" value="1"/>
</dbReference>
<evidence type="ECO:0000313" key="13">
    <source>
        <dbReference type="Proteomes" id="UP000663826"/>
    </source>
</evidence>
<dbReference type="Proteomes" id="UP000663826">
    <property type="component" value="Unassembled WGS sequence"/>
</dbReference>
<dbReference type="GO" id="GO:0003743">
    <property type="term" value="F:translation initiation factor activity"/>
    <property type="evidence" value="ECO:0007669"/>
    <property type="project" value="UniProtKB-KW"/>
</dbReference>
<comment type="similarity">
    <text evidence="2">Belongs to the eIF-2B gamma/epsilon subunits family.</text>
</comment>
<dbReference type="GO" id="GO:0002183">
    <property type="term" value="P:cytoplasmic translational initiation"/>
    <property type="evidence" value="ECO:0007669"/>
    <property type="project" value="TreeGrafter"/>
</dbReference>
<evidence type="ECO:0000256" key="7">
    <source>
        <dbReference type="ARBA" id="ARBA00044229"/>
    </source>
</evidence>
<dbReference type="GO" id="GO:0005851">
    <property type="term" value="C:eukaryotic translation initiation factor 2B complex"/>
    <property type="evidence" value="ECO:0007669"/>
    <property type="project" value="TreeGrafter"/>
</dbReference>
<evidence type="ECO:0000256" key="3">
    <source>
        <dbReference type="ARBA" id="ARBA00022490"/>
    </source>
</evidence>